<evidence type="ECO:0000259" key="1">
    <source>
        <dbReference type="Pfam" id="PF08532"/>
    </source>
</evidence>
<keyword evidence="3" id="KW-1185">Reference proteome</keyword>
<dbReference type="HOGENOM" id="CLU_020573_0_0_1"/>
<protein>
    <recommendedName>
        <fullName evidence="1">Beta-galactosidase trimerisation domain-containing protein</fullName>
    </recommendedName>
</protein>
<dbReference type="InterPro" id="IPR029062">
    <property type="entry name" value="Class_I_gatase-like"/>
</dbReference>
<dbReference type="SUPFAM" id="SSF51445">
    <property type="entry name" value="(Trans)glycosidases"/>
    <property type="match status" value="1"/>
</dbReference>
<evidence type="ECO:0000313" key="2">
    <source>
        <dbReference type="EMBL" id="KFA66954.1"/>
    </source>
</evidence>
<dbReference type="InParanoid" id="A0A084QSL9"/>
<sequence>MFQTNLREIDVDMDVEAVADIIKSHGATAWLTSVGGILANYPSELDFHTINPLLSQRESGDLIQDTLDAANSRDIRLLARMDFSKVHRPIAEAHPEWLYISPNGTWQNHTAELVSVCPSGDWYQERIFDILEEVMTRYPLDGFFINWAGYNERDYFRVYHGVCHCDKCQERWREHAGDAELPDGPWSENYAEWRVWSNGNIDAWTARVRDFISERLPGAGLILGQSSDIMFHESNNAIDRDIWHHATAETVSRLKSHRPEVPVLVNSASFLDHAYRITAENPYHFAQYHLQAIARGANPSTYIIGIPGKIPWPGMNLASEIMDFHRRWKDVYTGLEPVAKTALVYPQSSQRNETEYAFSLSEYQGLYNSLQELHIPFDVVAQERIVAIAESGGLQRYEVLILPDIGELASEDAEVMDEWVAAGGTLVVTGEIGVDVEDALQLHSLPATTRVEFLNDTEDLWSMYFAPEQNRTEEHYYDGPIIPLLGTYSLYEWRENSYGLYRKLDYAPFAPPEYIYGNTQIDERGVGIGPYGNGTGVLVPFPAGRGYREQGLTVFRDFVQLILSEVGASEQLQLEISPQVEVTLQSNGERVVVHLMNMSGIRYQNFGQHVPIPAGRIVITGGGNGVTARSLRSNSTLEIEEGEIRLPGLDLFDVIVIEGLS</sequence>
<dbReference type="Pfam" id="PF08532">
    <property type="entry name" value="Glyco_hydro_42M"/>
    <property type="match status" value="1"/>
</dbReference>
<feature type="domain" description="Beta-galactosidase trimerisation" evidence="1">
    <location>
        <begin position="359"/>
        <end position="445"/>
    </location>
</feature>
<dbReference type="OMA" id="RIINTDM"/>
<gene>
    <name evidence="2" type="ORF">S40285_05746</name>
</gene>
<dbReference type="InterPro" id="IPR028212">
    <property type="entry name" value="GHL6"/>
</dbReference>
<dbReference type="Gene3D" id="3.40.50.880">
    <property type="match status" value="1"/>
</dbReference>
<dbReference type="OrthoDB" id="3337653at2759"/>
<dbReference type="InterPro" id="IPR013738">
    <property type="entry name" value="Beta_galactosidase_Trimer"/>
</dbReference>
<dbReference type="AlphaFoldDB" id="A0A084QSL9"/>
<dbReference type="EMBL" id="KL660305">
    <property type="protein sequence ID" value="KFA66954.1"/>
    <property type="molecule type" value="Genomic_DNA"/>
</dbReference>
<organism evidence="2 3">
    <name type="scientific">Stachybotrys chlorohalonatus (strain IBT 40285)</name>
    <dbReference type="NCBI Taxonomy" id="1283841"/>
    <lineage>
        <taxon>Eukaryota</taxon>
        <taxon>Fungi</taxon>
        <taxon>Dikarya</taxon>
        <taxon>Ascomycota</taxon>
        <taxon>Pezizomycotina</taxon>
        <taxon>Sordariomycetes</taxon>
        <taxon>Hypocreomycetidae</taxon>
        <taxon>Hypocreales</taxon>
        <taxon>Stachybotryaceae</taxon>
        <taxon>Stachybotrys</taxon>
    </lineage>
</organism>
<accession>A0A084QSL9</accession>
<dbReference type="GO" id="GO:0005975">
    <property type="term" value="P:carbohydrate metabolic process"/>
    <property type="evidence" value="ECO:0007669"/>
    <property type="project" value="InterPro"/>
</dbReference>
<dbReference type="CDD" id="cd03143">
    <property type="entry name" value="A4_beta-galactosidase_middle_domain"/>
    <property type="match status" value="1"/>
</dbReference>
<proteinExistence type="predicted"/>
<name>A0A084QSL9_STAC4</name>
<evidence type="ECO:0000313" key="3">
    <source>
        <dbReference type="Proteomes" id="UP000028524"/>
    </source>
</evidence>
<dbReference type="Proteomes" id="UP000028524">
    <property type="component" value="Unassembled WGS sequence"/>
</dbReference>
<reference evidence="2 3" key="1">
    <citation type="journal article" date="2014" name="BMC Genomics">
        <title>Comparative genome sequencing reveals chemotype-specific gene clusters in the toxigenic black mold Stachybotrys.</title>
        <authorList>
            <person name="Semeiks J."/>
            <person name="Borek D."/>
            <person name="Otwinowski Z."/>
            <person name="Grishin N.V."/>
        </authorList>
    </citation>
    <scope>NUCLEOTIDE SEQUENCE [LARGE SCALE GENOMIC DNA]</scope>
    <source>
        <strain evidence="2 3">IBT 40285</strain>
    </source>
</reference>
<dbReference type="Pfam" id="PF14871">
    <property type="entry name" value="GHL6"/>
    <property type="match status" value="1"/>
</dbReference>
<dbReference type="GO" id="GO:0004565">
    <property type="term" value="F:beta-galactosidase activity"/>
    <property type="evidence" value="ECO:0007669"/>
    <property type="project" value="InterPro"/>
</dbReference>
<dbReference type="InterPro" id="IPR017853">
    <property type="entry name" value="GH"/>
</dbReference>
<dbReference type="Gene3D" id="3.20.20.80">
    <property type="entry name" value="Glycosidases"/>
    <property type="match status" value="1"/>
</dbReference>